<sequence length="408" mass="42312">MARSAHSGRARGPARTDGGSVEPTVTPRRTAWLRGVLLPGEPALRLGRLNVSWLLPAVLLAAIAVGDWNSTGDFRVINWILLVPGIAAALCGVAATALFGVLVVIVYAALDQSWEYSYQKGPADFLLVVASAALAVFASWLRGRARGHVQRVLNAADAIRLAVLRPIPPGAGGLESASVYLTADVEGRVGGDFFDVQPSPHGARVLLGDVQGKGTSAVDAAAAVLSAFREAAYHEGDLAVVAGRLESRMRRHNADSAALGQGDERFATAVLVGFPGAVDAEWIELVNFGHGGPVVLGSSGPRALPEGDGAPLGLAGLTGALPPVVRVPFGRDETLLLVTDGVTEARDREGAFLPLADHLPRAGDDRAPRSVVRLVEAAVLAHTRGRLGDDTAVLAVRRLPAGPPEPAG</sequence>
<dbReference type="KEGG" id="smao:CAG99_20365"/>
<feature type="transmembrane region" description="Helical" evidence="3">
    <location>
        <begin position="51"/>
        <end position="68"/>
    </location>
</feature>
<dbReference type="OrthoDB" id="4324833at2"/>
<evidence type="ECO:0000313" key="5">
    <source>
        <dbReference type="EMBL" id="ARQ70882.1"/>
    </source>
</evidence>
<feature type="domain" description="PPM-type phosphatase" evidence="4">
    <location>
        <begin position="174"/>
        <end position="398"/>
    </location>
</feature>
<dbReference type="GO" id="GO:0016791">
    <property type="term" value="F:phosphatase activity"/>
    <property type="evidence" value="ECO:0007669"/>
    <property type="project" value="TreeGrafter"/>
</dbReference>
<dbReference type="AlphaFoldDB" id="A0A1W7D1J7"/>
<dbReference type="PANTHER" id="PTHR43156:SF2">
    <property type="entry name" value="STAGE II SPORULATION PROTEIN E"/>
    <property type="match status" value="1"/>
</dbReference>
<reference evidence="5 6" key="1">
    <citation type="submission" date="2017-05" db="EMBL/GenBank/DDBJ databases">
        <title>Complete genome sequence of Streptomyces sp. SCSIO 03032 revealed the diverse biosynthetic pathways for its bioactive secondary metabolites.</title>
        <authorList>
            <person name="Ma L."/>
            <person name="Zhu Y."/>
            <person name="Zhang W."/>
            <person name="Zhang G."/>
            <person name="Tian X."/>
            <person name="Zhang S."/>
            <person name="Zhang C."/>
        </authorList>
    </citation>
    <scope>NUCLEOTIDE SEQUENCE [LARGE SCALE GENOMIC DNA]</scope>
    <source>
        <strain evidence="5 6">SCSIO 03032</strain>
    </source>
</reference>
<dbReference type="InterPro" id="IPR001932">
    <property type="entry name" value="PPM-type_phosphatase-like_dom"/>
</dbReference>
<dbReference type="Gene3D" id="3.60.40.10">
    <property type="entry name" value="PPM-type phosphatase domain"/>
    <property type="match status" value="1"/>
</dbReference>
<protein>
    <recommendedName>
        <fullName evidence="4">PPM-type phosphatase domain-containing protein</fullName>
    </recommendedName>
</protein>
<dbReference type="EMBL" id="CP021121">
    <property type="protein sequence ID" value="ARQ70882.1"/>
    <property type="molecule type" value="Genomic_DNA"/>
</dbReference>
<gene>
    <name evidence="5" type="ORF">CAG99_20365</name>
</gene>
<feature type="transmembrane region" description="Helical" evidence="3">
    <location>
        <begin position="122"/>
        <end position="141"/>
    </location>
</feature>
<dbReference type="SUPFAM" id="SSF81606">
    <property type="entry name" value="PP2C-like"/>
    <property type="match status" value="1"/>
</dbReference>
<dbReference type="InterPro" id="IPR052016">
    <property type="entry name" value="Bact_Sigma-Reg"/>
</dbReference>
<organism evidence="5 6">
    <name type="scientific">Streptomyces marincola</name>
    <dbReference type="NCBI Taxonomy" id="2878388"/>
    <lineage>
        <taxon>Bacteria</taxon>
        <taxon>Bacillati</taxon>
        <taxon>Actinomycetota</taxon>
        <taxon>Actinomycetes</taxon>
        <taxon>Kitasatosporales</taxon>
        <taxon>Streptomycetaceae</taxon>
        <taxon>Streptomyces</taxon>
    </lineage>
</organism>
<feature type="transmembrane region" description="Helical" evidence="3">
    <location>
        <begin position="80"/>
        <end position="110"/>
    </location>
</feature>
<dbReference type="Pfam" id="PF07228">
    <property type="entry name" value="SpoIIE"/>
    <property type="match status" value="1"/>
</dbReference>
<dbReference type="SMART" id="SM00331">
    <property type="entry name" value="PP2C_SIG"/>
    <property type="match status" value="1"/>
</dbReference>
<accession>A0A1W7D1J7</accession>
<evidence type="ECO:0000313" key="6">
    <source>
        <dbReference type="Proteomes" id="UP000194218"/>
    </source>
</evidence>
<evidence type="ECO:0000256" key="3">
    <source>
        <dbReference type="SAM" id="Phobius"/>
    </source>
</evidence>
<evidence type="ECO:0000256" key="2">
    <source>
        <dbReference type="SAM" id="MobiDB-lite"/>
    </source>
</evidence>
<keyword evidence="3" id="KW-0812">Transmembrane</keyword>
<dbReference type="Proteomes" id="UP000194218">
    <property type="component" value="Chromosome"/>
</dbReference>
<dbReference type="InterPro" id="IPR036457">
    <property type="entry name" value="PPM-type-like_dom_sf"/>
</dbReference>
<keyword evidence="1" id="KW-0378">Hydrolase</keyword>
<feature type="region of interest" description="Disordered" evidence="2">
    <location>
        <begin position="1"/>
        <end position="25"/>
    </location>
</feature>
<evidence type="ECO:0000259" key="4">
    <source>
        <dbReference type="SMART" id="SM00331"/>
    </source>
</evidence>
<proteinExistence type="predicted"/>
<name>A0A1W7D1J7_9ACTN</name>
<keyword evidence="3" id="KW-1133">Transmembrane helix</keyword>
<keyword evidence="3" id="KW-0472">Membrane</keyword>
<evidence type="ECO:0000256" key="1">
    <source>
        <dbReference type="ARBA" id="ARBA00022801"/>
    </source>
</evidence>
<keyword evidence="6" id="KW-1185">Reference proteome</keyword>
<dbReference type="PANTHER" id="PTHR43156">
    <property type="entry name" value="STAGE II SPORULATION PROTEIN E-RELATED"/>
    <property type="match status" value="1"/>
</dbReference>